<organism evidence="14 15">
    <name type="scientific">Sporothrix curviconia</name>
    <dbReference type="NCBI Taxonomy" id="1260050"/>
    <lineage>
        <taxon>Eukaryota</taxon>
        <taxon>Fungi</taxon>
        <taxon>Dikarya</taxon>
        <taxon>Ascomycota</taxon>
        <taxon>Pezizomycotina</taxon>
        <taxon>Sordariomycetes</taxon>
        <taxon>Sordariomycetidae</taxon>
        <taxon>Ophiostomatales</taxon>
        <taxon>Ophiostomataceae</taxon>
        <taxon>Sporothrix</taxon>
    </lineage>
</organism>
<dbReference type="PANTHER" id="PTHR16631:SF24">
    <property type="entry name" value="FAMILY 17 GLUCOSIDASE SCW11-RELATED"/>
    <property type="match status" value="1"/>
</dbReference>
<evidence type="ECO:0000256" key="13">
    <source>
        <dbReference type="SAM" id="SignalP"/>
    </source>
</evidence>
<dbReference type="Gene3D" id="3.20.20.80">
    <property type="entry name" value="Glycosidases"/>
    <property type="match status" value="1"/>
</dbReference>
<comment type="subcellular location">
    <subcellularLocation>
        <location evidence="1">Secreted</location>
        <location evidence="1">Cell wall</location>
    </subcellularLocation>
</comment>
<comment type="caution">
    <text evidence="14">The sequence shown here is derived from an EMBL/GenBank/DDBJ whole genome shotgun (WGS) entry which is preliminary data.</text>
</comment>
<evidence type="ECO:0000256" key="3">
    <source>
        <dbReference type="ARBA" id="ARBA00022512"/>
    </source>
</evidence>
<evidence type="ECO:0000256" key="1">
    <source>
        <dbReference type="ARBA" id="ARBA00004191"/>
    </source>
</evidence>
<evidence type="ECO:0000256" key="5">
    <source>
        <dbReference type="ARBA" id="ARBA00022729"/>
    </source>
</evidence>
<gene>
    <name evidence="14" type="ORF">SCUCBS95973_005092</name>
</gene>
<keyword evidence="7" id="KW-0326">Glycosidase</keyword>
<evidence type="ECO:0000256" key="6">
    <source>
        <dbReference type="ARBA" id="ARBA00022801"/>
    </source>
</evidence>
<evidence type="ECO:0000256" key="2">
    <source>
        <dbReference type="ARBA" id="ARBA00008773"/>
    </source>
</evidence>
<dbReference type="InterPro" id="IPR017853">
    <property type="entry name" value="GH"/>
</dbReference>
<keyword evidence="15" id="KW-1185">Reference proteome</keyword>
<keyword evidence="3" id="KW-0134">Cell wall</keyword>
<reference evidence="14 15" key="1">
    <citation type="submission" date="2024-01" db="EMBL/GenBank/DDBJ databases">
        <authorList>
            <person name="Allen C."/>
            <person name="Tagirdzhanova G."/>
        </authorList>
    </citation>
    <scope>NUCLEOTIDE SEQUENCE [LARGE SCALE GENOMIC DNA]</scope>
</reference>
<evidence type="ECO:0000313" key="15">
    <source>
        <dbReference type="Proteomes" id="UP001642405"/>
    </source>
</evidence>
<protein>
    <recommendedName>
        <fullName evidence="9">Probable beta-glucosidase btgE</fullName>
    </recommendedName>
    <alternativeName>
        <fullName evidence="10">Beta-D-glucoside glucohydrolase btgE</fullName>
    </alternativeName>
    <alternativeName>
        <fullName evidence="12">Cellobiase btgE</fullName>
    </alternativeName>
    <alternativeName>
        <fullName evidence="11">Gentiobiase btgE</fullName>
    </alternativeName>
</protein>
<evidence type="ECO:0000256" key="4">
    <source>
        <dbReference type="ARBA" id="ARBA00022525"/>
    </source>
</evidence>
<evidence type="ECO:0000256" key="10">
    <source>
        <dbReference type="ARBA" id="ARBA00041495"/>
    </source>
</evidence>
<keyword evidence="6" id="KW-0378">Hydrolase</keyword>
<comment type="function">
    <text evidence="8">Beta-glucosidases are one of a number of cellulolytic enzymes involved in the degradation of cellulosic biomass. Catalyzes the last step releasing glucose from the inhibitory cellobiose.</text>
</comment>
<name>A0ABP0BTY0_9PEZI</name>
<comment type="similarity">
    <text evidence="2">Belongs to the glycosyl hydrolase 17 family.</text>
</comment>
<dbReference type="InterPro" id="IPR050732">
    <property type="entry name" value="Beta-glucan_modifiers"/>
</dbReference>
<evidence type="ECO:0000313" key="14">
    <source>
        <dbReference type="EMBL" id="CAK7223197.1"/>
    </source>
</evidence>
<sequence>MKGSILAAAAALAGGVSAARLNHRHAAAHELFEKRGHAEGEVCTTIVTTIYGEMTWHPTPECTDVTTTTTKHVTTTKPTTTTQATTTQATTTPATTTVIDTTVYETVPCTVPTLVVETCPTPGTYTFPATTVVVTETTTVCGGSTTSVPAGTHTLGGVTTVVETETTVVCPVATTSTLPNGVVTSIIEETTYVCPSAGTYTIGPVTTVCATETIVVVPVVTSFVPGTYTRPAVVTTVTVTDVVVYCPFSIPTEAPAPAPVTTTVKKVAPAPTTTTATAAKSTPTTATTLGGGDQWAITYTPYTTTGSCKTAAQVLVDVQEIKAKGFTTIRVYSTDCDTLPNVGTACESVGLKLIIGVFIGEVGCDNSNPDVASQIAAIKAWGQWDLVELVVVGNEAGNQGFCTPAQLKELIVEVKEIIVEAGCSVPVTTTDTVNTWQDTSFSSVLCEVIDVVACNSHAYFNAETTPAEAGTFVSGQLEIVKSICGLEGYVLESGWPSSCVANGVATCSTSDQETAISSLKSALGGSIVFFSYSNDDWKDNGSCGCEQHWGCGQLF</sequence>
<dbReference type="PANTHER" id="PTHR16631">
    <property type="entry name" value="GLUCAN 1,3-BETA-GLUCOSIDASE"/>
    <property type="match status" value="1"/>
</dbReference>
<evidence type="ECO:0000256" key="8">
    <source>
        <dbReference type="ARBA" id="ARBA00024983"/>
    </source>
</evidence>
<feature type="signal peptide" evidence="13">
    <location>
        <begin position="1"/>
        <end position="18"/>
    </location>
</feature>
<evidence type="ECO:0000256" key="9">
    <source>
        <dbReference type="ARBA" id="ARBA00039284"/>
    </source>
</evidence>
<dbReference type="EMBL" id="CAWUHB010000027">
    <property type="protein sequence ID" value="CAK7223197.1"/>
    <property type="molecule type" value="Genomic_DNA"/>
</dbReference>
<dbReference type="SUPFAM" id="SSF51445">
    <property type="entry name" value="(Trans)glycosidases"/>
    <property type="match status" value="1"/>
</dbReference>
<keyword evidence="4" id="KW-0964">Secreted</keyword>
<proteinExistence type="inferred from homology"/>
<feature type="chain" id="PRO_5045511956" description="Probable beta-glucosidase btgE" evidence="13">
    <location>
        <begin position="19"/>
        <end position="555"/>
    </location>
</feature>
<keyword evidence="5 13" id="KW-0732">Signal</keyword>
<dbReference type="Proteomes" id="UP001642405">
    <property type="component" value="Unassembled WGS sequence"/>
</dbReference>
<evidence type="ECO:0000256" key="12">
    <source>
        <dbReference type="ARBA" id="ARBA00042762"/>
    </source>
</evidence>
<evidence type="ECO:0000256" key="11">
    <source>
        <dbReference type="ARBA" id="ARBA00041516"/>
    </source>
</evidence>
<evidence type="ECO:0000256" key="7">
    <source>
        <dbReference type="ARBA" id="ARBA00023295"/>
    </source>
</evidence>
<accession>A0ABP0BTY0</accession>